<sequence length="54" mass="6332">MTWAVLEVGRIVFGNDFFLGDYKVGGYIWEVRNMKMLDSFIPAKGRLGLWEYEL</sequence>
<name>A0A0A8X0R8_MESS1</name>
<dbReference type="STRING" id="1321606.SAMD00020551_0954"/>
<gene>
    <name evidence="1" type="ORF">SAMD00020551_0954</name>
</gene>
<protein>
    <submittedName>
        <fullName evidence="1">Uncharacterized protein</fullName>
    </submittedName>
</protein>
<evidence type="ECO:0000313" key="2">
    <source>
        <dbReference type="Proteomes" id="UP000031014"/>
    </source>
</evidence>
<accession>A0A0A8X0R8</accession>
<evidence type="ECO:0000313" key="1">
    <source>
        <dbReference type="EMBL" id="GAM12819.1"/>
    </source>
</evidence>
<organism evidence="1 2">
    <name type="scientific">Mesobacillus selenatarsenatis (strain DSM 18680 / JCM 14380 / FERM P-15431 / SF-1)</name>
    <dbReference type="NCBI Taxonomy" id="1321606"/>
    <lineage>
        <taxon>Bacteria</taxon>
        <taxon>Bacillati</taxon>
        <taxon>Bacillota</taxon>
        <taxon>Bacilli</taxon>
        <taxon>Bacillales</taxon>
        <taxon>Bacillaceae</taxon>
        <taxon>Mesobacillus</taxon>
    </lineage>
</organism>
<dbReference type="AlphaFoldDB" id="A0A0A8X0R8"/>
<keyword evidence="2" id="KW-1185">Reference proteome</keyword>
<comment type="caution">
    <text evidence="1">The sequence shown here is derived from an EMBL/GenBank/DDBJ whole genome shotgun (WGS) entry which is preliminary data.</text>
</comment>
<dbReference type="EMBL" id="BASE01000019">
    <property type="protein sequence ID" value="GAM12819.1"/>
    <property type="molecule type" value="Genomic_DNA"/>
</dbReference>
<proteinExistence type="predicted"/>
<dbReference type="Proteomes" id="UP000031014">
    <property type="component" value="Unassembled WGS sequence"/>
</dbReference>
<reference evidence="1 2" key="1">
    <citation type="submission" date="2013-06" db="EMBL/GenBank/DDBJ databases">
        <title>Whole genome shotgun sequence of Bacillus selenatarsenatis SF-1.</title>
        <authorList>
            <person name="Kuroda M."/>
            <person name="Sei K."/>
            <person name="Yamashita M."/>
            <person name="Ike M."/>
        </authorList>
    </citation>
    <scope>NUCLEOTIDE SEQUENCE [LARGE SCALE GENOMIC DNA]</scope>
    <source>
        <strain evidence="1 2">SF-1</strain>
    </source>
</reference>